<comment type="function">
    <text evidence="3">Component of the exocyst complex.</text>
</comment>
<keyword evidence="3" id="KW-0268">Exocytosis</keyword>
<dbReference type="GO" id="GO:0006887">
    <property type="term" value="P:exocytosis"/>
    <property type="evidence" value="ECO:0007669"/>
    <property type="project" value="UniProtKB-KW"/>
</dbReference>
<evidence type="ECO:0000313" key="5">
    <source>
        <dbReference type="EMBL" id="KAA8531584.1"/>
    </source>
</evidence>
<dbReference type="EMBL" id="CM018043">
    <property type="protein sequence ID" value="KAA8531584.1"/>
    <property type="molecule type" value="Genomic_DNA"/>
</dbReference>
<dbReference type="SUPFAM" id="SSF74788">
    <property type="entry name" value="Cullin repeat-like"/>
    <property type="match status" value="1"/>
</dbReference>
<proteinExistence type="inferred from homology"/>
<keyword evidence="3" id="KW-0653">Protein transport</keyword>
<keyword evidence="6" id="KW-1185">Reference proteome</keyword>
<dbReference type="Pfam" id="PF03081">
    <property type="entry name" value="Exo70_C"/>
    <property type="match status" value="1"/>
</dbReference>
<dbReference type="Pfam" id="PF20669">
    <property type="entry name" value="Exo70_N"/>
    <property type="match status" value="1"/>
</dbReference>
<organism evidence="5 6">
    <name type="scientific">Nyssa sinensis</name>
    <dbReference type="NCBI Taxonomy" id="561372"/>
    <lineage>
        <taxon>Eukaryota</taxon>
        <taxon>Viridiplantae</taxon>
        <taxon>Streptophyta</taxon>
        <taxon>Embryophyta</taxon>
        <taxon>Tracheophyta</taxon>
        <taxon>Spermatophyta</taxon>
        <taxon>Magnoliopsida</taxon>
        <taxon>eudicotyledons</taxon>
        <taxon>Gunneridae</taxon>
        <taxon>Pentapetalae</taxon>
        <taxon>asterids</taxon>
        <taxon>Cornales</taxon>
        <taxon>Nyssaceae</taxon>
        <taxon>Nyssa</taxon>
    </lineage>
</organism>
<reference evidence="5 6" key="1">
    <citation type="submission" date="2019-09" db="EMBL/GenBank/DDBJ databases">
        <title>A chromosome-level genome assembly of the Chinese tupelo Nyssa sinensis.</title>
        <authorList>
            <person name="Yang X."/>
            <person name="Kang M."/>
            <person name="Yang Y."/>
            <person name="Xiong H."/>
            <person name="Wang M."/>
            <person name="Zhang Z."/>
            <person name="Wang Z."/>
            <person name="Wu H."/>
            <person name="Ma T."/>
            <person name="Liu J."/>
            <person name="Xi Z."/>
        </authorList>
    </citation>
    <scope>NUCLEOTIDE SEQUENCE [LARGE SCALE GENOMIC DNA]</scope>
    <source>
        <strain evidence="5">J267</strain>
        <tissue evidence="5">Leaf</tissue>
    </source>
</reference>
<dbReference type="Proteomes" id="UP000325577">
    <property type="component" value="Linkage Group LG2"/>
</dbReference>
<evidence type="ECO:0000256" key="1">
    <source>
        <dbReference type="ARBA" id="ARBA00006756"/>
    </source>
</evidence>
<dbReference type="InterPro" id="IPR004140">
    <property type="entry name" value="Exo70"/>
</dbReference>
<protein>
    <recommendedName>
        <fullName evidence="3">Exocyst subunit Exo70 family protein</fullName>
    </recommendedName>
</protein>
<dbReference type="InterPro" id="IPR046364">
    <property type="entry name" value="Exo70_C"/>
</dbReference>
<dbReference type="PANTHER" id="PTHR12542:SF7">
    <property type="entry name" value="EXOCYST SUBUNIT EXO70 FAMILY PROTEIN"/>
    <property type="match status" value="1"/>
</dbReference>
<accession>A0A5J5AMQ6</accession>
<dbReference type="GO" id="GO:0015031">
    <property type="term" value="P:protein transport"/>
    <property type="evidence" value="ECO:0007669"/>
    <property type="project" value="UniProtKB-KW"/>
</dbReference>
<evidence type="ECO:0000259" key="4">
    <source>
        <dbReference type="Pfam" id="PF03081"/>
    </source>
</evidence>
<dbReference type="PANTHER" id="PTHR12542">
    <property type="entry name" value="EXOCYST COMPLEX PROTEIN EXO70"/>
    <property type="match status" value="1"/>
</dbReference>
<evidence type="ECO:0000256" key="3">
    <source>
        <dbReference type="RuleBase" id="RU365026"/>
    </source>
</evidence>
<dbReference type="GO" id="GO:0000145">
    <property type="term" value="C:exocyst"/>
    <property type="evidence" value="ECO:0007669"/>
    <property type="project" value="InterPro"/>
</dbReference>
<dbReference type="AlphaFoldDB" id="A0A5J5AMQ6"/>
<comment type="similarity">
    <text evidence="1 3">Belongs to the EXO70 family.</text>
</comment>
<dbReference type="GO" id="GO:0005546">
    <property type="term" value="F:phosphatidylinositol-4,5-bisphosphate binding"/>
    <property type="evidence" value="ECO:0007669"/>
    <property type="project" value="InterPro"/>
</dbReference>
<sequence>MEPSHNLSVAFESAMKIILQRDSTAAREGMIFEGDRNEIDQYLQAVDEIRHSMELMSTSEDRSKANSVIQIAVARLGDEFLNILTYSTNPRIVETMNSVGHLRLCVQEYRKVRKALMELHIRCLDIEDLRADNVWKLETEALVAKIKRWIRVAKVCARVIFPNEQQLYAQIFHGLGIDIQDAYFMETIKDAAIQLLNFAEAMCTCRRSPERLFSILELHQTMSDLLPDMEVLFQSKVLEAIRIQGAEIVIRLSAATEEILSKFERAVVDELSRCPVPGGSIPSLTTYVMKYIIRISVYKPTLVELLESKPSMNLIYFKDLMIPDLKFMELGDQTPFGLLLIRIIVILQYKLGIKSKEYKDAGLAHLFMLNNVHYIIQRIEGCPKLKNTIGRDYLKQLTGIFVRAVLSYQRSTWQSVFHCLRIYSIHCSSTDLTRRTAVELRERLKTFNALFKKIHQTQAAWSVPNMQLRAELRVIIMQKLIPCYRGFIRRFEQHIPIKYVKYTAEELETAVLDFFEGIA</sequence>
<dbReference type="InterPro" id="IPR016159">
    <property type="entry name" value="Cullin_repeat-like_dom_sf"/>
</dbReference>
<feature type="domain" description="Exocyst complex subunit Exo70 C-terminal" evidence="4">
    <location>
        <begin position="147"/>
        <end position="512"/>
    </location>
</feature>
<keyword evidence="2 3" id="KW-0813">Transport</keyword>
<name>A0A5J5AMQ6_9ASTE</name>
<dbReference type="Gene3D" id="1.20.1280.170">
    <property type="entry name" value="Exocyst complex component Exo70"/>
    <property type="match status" value="1"/>
</dbReference>
<evidence type="ECO:0000313" key="6">
    <source>
        <dbReference type="Proteomes" id="UP000325577"/>
    </source>
</evidence>
<dbReference type="OrthoDB" id="1922221at2759"/>
<evidence type="ECO:0000256" key="2">
    <source>
        <dbReference type="ARBA" id="ARBA00022448"/>
    </source>
</evidence>
<gene>
    <name evidence="5" type="ORF">F0562_006293</name>
</gene>